<name>W4QD89_9BACI</name>
<sequence length="54" mass="6306">MVRFAVIGTNWITDRFISAATKVEGFQLTAIYRERKNEQRNLQASIKFILYLLA</sequence>
<accession>W4QD89</accession>
<dbReference type="Proteomes" id="UP000018895">
    <property type="component" value="Unassembled WGS sequence"/>
</dbReference>
<reference evidence="1" key="1">
    <citation type="journal article" date="2014" name="Genome Announc.">
        <title>Draft Genome Sequences of Three Alkaliphilic Bacillus Strains, Bacillus wakoensis JCM 9140T, Bacillus akibai JCM 9157T, and Bacillus hemicellulosilyticus JCM 9152T.</title>
        <authorList>
            <person name="Yuki M."/>
            <person name="Oshima K."/>
            <person name="Suda W."/>
            <person name="Oshida Y."/>
            <person name="Kitamura K."/>
            <person name="Iida T."/>
            <person name="Hattori M."/>
            <person name="Ohkuma M."/>
        </authorList>
    </citation>
    <scope>NUCLEOTIDE SEQUENCE [LARGE SCALE GENOMIC DNA]</scope>
    <source>
        <strain evidence="1">JCM 9152</strain>
    </source>
</reference>
<dbReference type="PANTHER" id="PTHR43054:SF1">
    <property type="entry name" value="SCYLLO-INOSITOL 2-DEHYDROGENASE (NADP(+)) IOLU"/>
    <property type="match status" value="1"/>
</dbReference>
<evidence type="ECO:0000313" key="1">
    <source>
        <dbReference type="EMBL" id="GAE30005.1"/>
    </source>
</evidence>
<dbReference type="AlphaFoldDB" id="W4QD89"/>
<comment type="caution">
    <text evidence="1">The sequence shown here is derived from an EMBL/GenBank/DDBJ whole genome shotgun (WGS) entry which is preliminary data.</text>
</comment>
<evidence type="ECO:0000313" key="2">
    <source>
        <dbReference type="Proteomes" id="UP000018895"/>
    </source>
</evidence>
<keyword evidence="2" id="KW-1185">Reference proteome</keyword>
<evidence type="ECO:0008006" key="3">
    <source>
        <dbReference type="Google" id="ProtNLM"/>
    </source>
</evidence>
<proteinExistence type="predicted"/>
<dbReference type="STRING" id="1236971.JCM9152_1396"/>
<gene>
    <name evidence="1" type="ORF">JCM9152_1396</name>
</gene>
<organism evidence="1 2">
    <name type="scientific">Halalkalibacter hemicellulosilyticusJCM 9152</name>
    <dbReference type="NCBI Taxonomy" id="1236971"/>
    <lineage>
        <taxon>Bacteria</taxon>
        <taxon>Bacillati</taxon>
        <taxon>Bacillota</taxon>
        <taxon>Bacilli</taxon>
        <taxon>Bacillales</taxon>
        <taxon>Bacillaceae</taxon>
        <taxon>Halalkalibacter</taxon>
    </lineage>
</organism>
<dbReference type="EMBL" id="BAUU01000008">
    <property type="protein sequence ID" value="GAE30005.1"/>
    <property type="molecule type" value="Genomic_DNA"/>
</dbReference>
<dbReference type="PANTHER" id="PTHR43054">
    <property type="match status" value="1"/>
</dbReference>
<protein>
    <recommendedName>
        <fullName evidence="3">Oxidoreductase</fullName>
    </recommendedName>
</protein>